<comment type="similarity">
    <text evidence="2">Belongs to the bHLH protein family.</text>
</comment>
<dbReference type="PROSITE" id="PS50888">
    <property type="entry name" value="BHLH"/>
    <property type="match status" value="1"/>
</dbReference>
<evidence type="ECO:0000256" key="1">
    <source>
        <dbReference type="ARBA" id="ARBA00004123"/>
    </source>
</evidence>
<evidence type="ECO:0000256" key="6">
    <source>
        <dbReference type="SAM" id="Coils"/>
    </source>
</evidence>
<evidence type="ECO:0000313" key="10">
    <source>
        <dbReference type="Proteomes" id="UP001140206"/>
    </source>
</evidence>
<proteinExistence type="inferred from homology"/>
<dbReference type="InterPro" id="IPR011598">
    <property type="entry name" value="bHLH_dom"/>
</dbReference>
<dbReference type="Proteomes" id="UP001140206">
    <property type="component" value="Chromosome 5"/>
</dbReference>
<dbReference type="Pfam" id="PF00010">
    <property type="entry name" value="HLH"/>
    <property type="match status" value="1"/>
</dbReference>
<dbReference type="SUPFAM" id="SSF47459">
    <property type="entry name" value="HLH, helix-loop-helix DNA-binding domain"/>
    <property type="match status" value="1"/>
</dbReference>
<keyword evidence="4" id="KW-0804">Transcription</keyword>
<comment type="caution">
    <text evidence="9">The sequence shown here is derived from an EMBL/GenBank/DDBJ whole genome shotgun (WGS) entry which is preliminary data.</text>
</comment>
<keyword evidence="3" id="KW-0805">Transcription regulation</keyword>
<evidence type="ECO:0000256" key="4">
    <source>
        <dbReference type="ARBA" id="ARBA00023163"/>
    </source>
</evidence>
<dbReference type="GO" id="GO:0046983">
    <property type="term" value="F:protein dimerization activity"/>
    <property type="evidence" value="ECO:0007669"/>
    <property type="project" value="InterPro"/>
</dbReference>
<dbReference type="GO" id="GO:0005634">
    <property type="term" value="C:nucleus"/>
    <property type="evidence" value="ECO:0007669"/>
    <property type="project" value="UniProtKB-SubCell"/>
</dbReference>
<feature type="coiled-coil region" evidence="6">
    <location>
        <begin position="121"/>
        <end position="148"/>
    </location>
</feature>
<feature type="domain" description="BHLH" evidence="7">
    <location>
        <begin position="82"/>
        <end position="131"/>
    </location>
</feature>
<evidence type="ECO:0000259" key="7">
    <source>
        <dbReference type="PROSITE" id="PS50888"/>
    </source>
</evidence>
<gene>
    <name evidence="9" type="ORF">LUZ62_027337</name>
    <name evidence="8" type="ORF">LUZ62_090446</name>
</gene>
<dbReference type="GO" id="GO:0003700">
    <property type="term" value="F:DNA-binding transcription factor activity"/>
    <property type="evidence" value="ECO:0007669"/>
    <property type="project" value="TreeGrafter"/>
</dbReference>
<evidence type="ECO:0000256" key="5">
    <source>
        <dbReference type="ARBA" id="ARBA00023242"/>
    </source>
</evidence>
<accession>A0AAV8HGJ2</accession>
<keyword evidence="6" id="KW-0175">Coiled coil</keyword>
<dbReference type="InterPro" id="IPR051358">
    <property type="entry name" value="TF_AMS/ICE1/BHLH6-like"/>
</dbReference>
<dbReference type="EMBL" id="JAMFTS010000001">
    <property type="protein sequence ID" value="KAJ4814771.1"/>
    <property type="molecule type" value="Genomic_DNA"/>
</dbReference>
<dbReference type="Gene3D" id="4.10.280.10">
    <property type="entry name" value="Helix-loop-helix DNA-binding domain"/>
    <property type="match status" value="1"/>
</dbReference>
<evidence type="ECO:0000313" key="8">
    <source>
        <dbReference type="EMBL" id="KAJ4756041.1"/>
    </source>
</evidence>
<reference evidence="9" key="1">
    <citation type="submission" date="2022-08" db="EMBL/GenBank/DDBJ databases">
        <authorList>
            <person name="Marques A."/>
        </authorList>
    </citation>
    <scope>NUCLEOTIDE SEQUENCE</scope>
    <source>
        <strain evidence="9">RhyPub2mFocal</strain>
        <tissue evidence="9">Leaves</tissue>
    </source>
</reference>
<keyword evidence="9" id="KW-0238">DNA-binding</keyword>
<dbReference type="PANTHER" id="PTHR31945:SF17">
    <property type="entry name" value="TRANSCRIPTION FACTOR FER-LIKE IRON DEFICIENCY-INDUCED TRANSCRIPTION FACTOR"/>
    <property type="match status" value="1"/>
</dbReference>
<evidence type="ECO:0000256" key="3">
    <source>
        <dbReference type="ARBA" id="ARBA00023015"/>
    </source>
</evidence>
<comment type="subcellular location">
    <subcellularLocation>
        <location evidence="1">Nucleus</location>
    </subcellularLocation>
</comment>
<protein>
    <submittedName>
        <fullName evidence="9">Basic helix-loop-helix (BHLH) DNA-binding superfamily protein</fullName>
    </submittedName>
</protein>
<evidence type="ECO:0000256" key="2">
    <source>
        <dbReference type="ARBA" id="ARBA00005510"/>
    </source>
</evidence>
<sequence>MSSTSPDYIENYMEDVDQLFPNYPQDFVEFALLDQDYFDTDHCFPKDVEGTKISLFTDETPSMAQVNSDKGDSCTAITKGRRDRSKTIVTERKRRVRMKEKLYELRSLVPNITKMDKASIIADAVEYVKSMQSQAKKLEDEISMLEISFLDQDQVFQDLIESSQFEECTSITQNGAKLWHINAIEIGNGHYMVSIECENRNGVAVSLYSAIESLTCFRLDNSNLSANNNKFIMNLTLSIKEYKGEMNASTLYLQLAGALLDKGFQLEQQQI</sequence>
<dbReference type="SMART" id="SM00353">
    <property type="entry name" value="HLH"/>
    <property type="match status" value="1"/>
</dbReference>
<dbReference type="InterPro" id="IPR036638">
    <property type="entry name" value="HLH_DNA-bd_sf"/>
</dbReference>
<dbReference type="Proteomes" id="UP001140206">
    <property type="component" value="Chromosome 1"/>
</dbReference>
<evidence type="ECO:0000313" key="9">
    <source>
        <dbReference type="EMBL" id="KAJ4814771.1"/>
    </source>
</evidence>
<dbReference type="PANTHER" id="PTHR31945">
    <property type="entry name" value="TRANSCRIPTION FACTOR SCREAM2-RELATED"/>
    <property type="match status" value="1"/>
</dbReference>
<organism evidence="9 10">
    <name type="scientific">Rhynchospora pubera</name>
    <dbReference type="NCBI Taxonomy" id="906938"/>
    <lineage>
        <taxon>Eukaryota</taxon>
        <taxon>Viridiplantae</taxon>
        <taxon>Streptophyta</taxon>
        <taxon>Embryophyta</taxon>
        <taxon>Tracheophyta</taxon>
        <taxon>Spermatophyta</taxon>
        <taxon>Magnoliopsida</taxon>
        <taxon>Liliopsida</taxon>
        <taxon>Poales</taxon>
        <taxon>Cyperaceae</taxon>
        <taxon>Cyperoideae</taxon>
        <taxon>Rhynchosporeae</taxon>
        <taxon>Rhynchospora</taxon>
    </lineage>
</organism>
<dbReference type="GO" id="GO:0043565">
    <property type="term" value="F:sequence-specific DNA binding"/>
    <property type="evidence" value="ECO:0007669"/>
    <property type="project" value="TreeGrafter"/>
</dbReference>
<dbReference type="AlphaFoldDB" id="A0AAV8HGJ2"/>
<keyword evidence="10" id="KW-1185">Reference proteome</keyword>
<keyword evidence="5" id="KW-0539">Nucleus</keyword>
<name>A0AAV8HGJ2_9POAL</name>
<dbReference type="EMBL" id="JAMFTS010000005">
    <property type="protein sequence ID" value="KAJ4756041.1"/>
    <property type="molecule type" value="Genomic_DNA"/>
</dbReference>